<keyword evidence="2" id="KW-0472">Membrane</keyword>
<proteinExistence type="predicted"/>
<keyword evidence="2" id="KW-1133">Transmembrane helix</keyword>
<dbReference type="PROSITE" id="PS50005">
    <property type="entry name" value="TPR"/>
    <property type="match status" value="1"/>
</dbReference>
<gene>
    <name evidence="4" type="ORF">SAMN05421855_1221</name>
</gene>
<keyword evidence="2" id="KW-0812">Transmembrane</keyword>
<keyword evidence="3" id="KW-0732">Signal</keyword>
<dbReference type="SUPFAM" id="SSF48452">
    <property type="entry name" value="TPR-like"/>
    <property type="match status" value="2"/>
</dbReference>
<keyword evidence="1" id="KW-0802">TPR repeat</keyword>
<dbReference type="InterPro" id="IPR036388">
    <property type="entry name" value="WH-like_DNA-bd_sf"/>
</dbReference>
<dbReference type="Proteomes" id="UP000199321">
    <property type="component" value="Unassembled WGS sequence"/>
</dbReference>
<dbReference type="STRING" id="227084.SAMN05421855_1221"/>
<feature type="chain" id="PRO_5011512032" evidence="3">
    <location>
        <begin position="27"/>
        <end position="535"/>
    </location>
</feature>
<reference evidence="4 5" key="1">
    <citation type="submission" date="2016-10" db="EMBL/GenBank/DDBJ databases">
        <authorList>
            <person name="de Groot N.N."/>
        </authorList>
    </citation>
    <scope>NUCLEOTIDE SEQUENCE [LARGE SCALE GENOMIC DNA]</scope>
    <source>
        <strain evidence="4 5">DSM 16195</strain>
    </source>
</reference>
<dbReference type="EMBL" id="FNBA01000022">
    <property type="protein sequence ID" value="SDF26833.1"/>
    <property type="molecule type" value="Genomic_DNA"/>
</dbReference>
<sequence>MNKQSYKYLILLTTSLLFNLSSNIAAQTNNTNDQIISLDSIDDNLKEAYKNLKYNVQVSERIARNTLLFSYELNYDYGIAHSNYIIASALSDSEFNKSEDYLIISSEYAKKINDSRLIARIEMLKGNINWYAKDFNESELRYKESEKLFKSIKNDSSIASVYNSLGILYSSQRKDSLALTYYNKSIQINQRFSNNYNLAINYINLGNFYLNRGAIYQAEDYLFKSLEVSQMGFSRLTPVIYTNLSQLNLNKKDFEKTIYYSHKSLNLLKANDYNGNAYSNKLLSEAFEQKSNFDSAYFYQKKYNYYNEKNFESQLDIRLIEKESEFVFQQKLKQKELTELKNQKRNLLILVTLLVSISVLILLYLIQYNRLIKKQKINDYLKNEKVKLLESLSSKRRESIFDKLKIKRKNDIINQTLQSINLLNKEFENETQKELSNKIISKLNFHKKYNGWLAFEKDFLQVHPNFIKKLNQKYPRLTHYEIRLCSFLKMNMSSKEISDILNITNESVVKSRTRLRKKLGITGTKKTIISLLNNL</sequence>
<feature type="transmembrane region" description="Helical" evidence="2">
    <location>
        <begin position="347"/>
        <end position="366"/>
    </location>
</feature>
<evidence type="ECO:0000313" key="4">
    <source>
        <dbReference type="EMBL" id="SDF26833.1"/>
    </source>
</evidence>
<accession>A0A1G7JPJ2</accession>
<dbReference type="GO" id="GO:0006355">
    <property type="term" value="P:regulation of DNA-templated transcription"/>
    <property type="evidence" value="ECO:0007669"/>
    <property type="project" value="InterPro"/>
</dbReference>
<dbReference type="OrthoDB" id="1090267at2"/>
<dbReference type="Gene3D" id="1.10.10.10">
    <property type="entry name" value="Winged helix-like DNA-binding domain superfamily/Winged helix DNA-binding domain"/>
    <property type="match status" value="1"/>
</dbReference>
<feature type="repeat" description="TPR" evidence="1">
    <location>
        <begin position="159"/>
        <end position="192"/>
    </location>
</feature>
<evidence type="ECO:0000256" key="3">
    <source>
        <dbReference type="SAM" id="SignalP"/>
    </source>
</evidence>
<dbReference type="SMART" id="SM00028">
    <property type="entry name" value="TPR"/>
    <property type="match status" value="4"/>
</dbReference>
<dbReference type="InterPro" id="IPR011990">
    <property type="entry name" value="TPR-like_helical_dom_sf"/>
</dbReference>
<dbReference type="AlphaFoldDB" id="A0A1G7JPJ2"/>
<feature type="signal peptide" evidence="3">
    <location>
        <begin position="1"/>
        <end position="26"/>
    </location>
</feature>
<dbReference type="SUPFAM" id="SSF46894">
    <property type="entry name" value="C-terminal effector domain of the bipartite response regulators"/>
    <property type="match status" value="1"/>
</dbReference>
<protein>
    <submittedName>
        <fullName evidence="4">Uncharacterized protein</fullName>
    </submittedName>
</protein>
<evidence type="ECO:0000313" key="5">
    <source>
        <dbReference type="Proteomes" id="UP000199321"/>
    </source>
</evidence>
<dbReference type="Gene3D" id="1.25.40.10">
    <property type="entry name" value="Tetratricopeptide repeat domain"/>
    <property type="match status" value="1"/>
</dbReference>
<organism evidence="4 5">
    <name type="scientific">Ulvibacter litoralis</name>
    <dbReference type="NCBI Taxonomy" id="227084"/>
    <lineage>
        <taxon>Bacteria</taxon>
        <taxon>Pseudomonadati</taxon>
        <taxon>Bacteroidota</taxon>
        <taxon>Flavobacteriia</taxon>
        <taxon>Flavobacteriales</taxon>
        <taxon>Flavobacteriaceae</taxon>
        <taxon>Ulvibacter</taxon>
    </lineage>
</organism>
<evidence type="ECO:0000256" key="2">
    <source>
        <dbReference type="SAM" id="Phobius"/>
    </source>
</evidence>
<dbReference type="InterPro" id="IPR019734">
    <property type="entry name" value="TPR_rpt"/>
</dbReference>
<dbReference type="RefSeq" id="WP_093145516.1">
    <property type="nucleotide sequence ID" value="NZ_BMWO01000026.1"/>
</dbReference>
<dbReference type="GO" id="GO:0003677">
    <property type="term" value="F:DNA binding"/>
    <property type="evidence" value="ECO:0007669"/>
    <property type="project" value="InterPro"/>
</dbReference>
<name>A0A1G7JPJ2_9FLAO</name>
<dbReference type="InterPro" id="IPR016032">
    <property type="entry name" value="Sig_transdc_resp-reg_C-effctor"/>
</dbReference>
<evidence type="ECO:0000256" key="1">
    <source>
        <dbReference type="PROSITE-ProRule" id="PRU00339"/>
    </source>
</evidence>
<keyword evidence="5" id="KW-1185">Reference proteome</keyword>